<evidence type="ECO:0000313" key="2">
    <source>
        <dbReference type="EnsemblMetazoa" id="BGLB034470-PA"/>
    </source>
</evidence>
<evidence type="ECO:0000313" key="3">
    <source>
        <dbReference type="Proteomes" id="UP000076420"/>
    </source>
</evidence>
<dbReference type="Pfam" id="PF14529">
    <property type="entry name" value="Exo_endo_phos_2"/>
    <property type="match status" value="1"/>
</dbReference>
<evidence type="ECO:0000259" key="1">
    <source>
        <dbReference type="Pfam" id="PF14529"/>
    </source>
</evidence>
<dbReference type="VEuPathDB" id="VectorBase:BGLAX_048009"/>
<dbReference type="PANTHER" id="PTHR23227">
    <property type="entry name" value="BUCENTAUR RELATED"/>
    <property type="match status" value="1"/>
</dbReference>
<accession>A0A2C9LSW6</accession>
<dbReference type="InterPro" id="IPR027124">
    <property type="entry name" value="Swc5/CFDP1/2"/>
</dbReference>
<name>A0A2C9LSW6_BIOGL</name>
<sequence length="344" mass="39084">MTVLDQSQLEVHYPIHGKPFNARKPTLIGTWNVRTLNQCGKLAQLLREFDSYRLDILGICEMRWTSSGQIINDGKTIIYSGHDKEHIGGAGNIMSKIAASALIAWKPVSDRIITARLQTKQIKVTTIQAYAPTEDAEDTIKDNFYNQLQTTLDETPTHDLILLMGDFNAKINPNRTGFEYGSAENISDNGERLISLCASNSLSIGNTYFKHKQIHKKTWRSPNGETFNEIDYICISKRCRSSLLDVWTRRGADIGSDHYLLSGKCKLRLKRQPKRATRPRSLNVEKLKDGNTAVQFQLKLTNRFETLADILTLLEEWANFKDTTIGCTEEVNGRRRGSYKERLT</sequence>
<feature type="domain" description="Endonuclease/exonuclease/phosphatase" evidence="1">
    <location>
        <begin position="126"/>
        <end position="260"/>
    </location>
</feature>
<dbReference type="STRING" id="6526.A0A2C9LSW6"/>
<dbReference type="InterPro" id="IPR036691">
    <property type="entry name" value="Endo/exonu/phosph_ase_sf"/>
</dbReference>
<reference evidence="2" key="1">
    <citation type="submission" date="2020-05" db="UniProtKB">
        <authorList>
            <consortium name="EnsemblMetazoa"/>
        </authorList>
    </citation>
    <scope>IDENTIFICATION</scope>
    <source>
        <strain evidence="2">BB02</strain>
    </source>
</reference>
<dbReference type="GO" id="GO:0003824">
    <property type="term" value="F:catalytic activity"/>
    <property type="evidence" value="ECO:0007669"/>
    <property type="project" value="InterPro"/>
</dbReference>
<dbReference type="EnsemblMetazoa" id="BGLB034470-RA">
    <property type="protein sequence ID" value="BGLB034470-PA"/>
    <property type="gene ID" value="BGLB034470"/>
</dbReference>
<proteinExistence type="predicted"/>
<dbReference type="CDD" id="cd09076">
    <property type="entry name" value="L1-EN"/>
    <property type="match status" value="1"/>
</dbReference>
<dbReference type="VEuPathDB" id="VectorBase:BGLB034470"/>
<dbReference type="Gene3D" id="3.60.10.10">
    <property type="entry name" value="Endonuclease/exonuclease/phosphatase"/>
    <property type="match status" value="1"/>
</dbReference>
<dbReference type="SUPFAM" id="SSF56219">
    <property type="entry name" value="DNase I-like"/>
    <property type="match status" value="1"/>
</dbReference>
<dbReference type="AlphaFoldDB" id="A0A2C9LSW6"/>
<gene>
    <name evidence="2" type="primary">106077933</name>
</gene>
<protein>
    <recommendedName>
        <fullName evidence="1">Endonuclease/exonuclease/phosphatase domain-containing protein</fullName>
    </recommendedName>
</protein>
<organism evidence="2 3">
    <name type="scientific">Biomphalaria glabrata</name>
    <name type="common">Bloodfluke planorb</name>
    <name type="synonym">Freshwater snail</name>
    <dbReference type="NCBI Taxonomy" id="6526"/>
    <lineage>
        <taxon>Eukaryota</taxon>
        <taxon>Metazoa</taxon>
        <taxon>Spiralia</taxon>
        <taxon>Lophotrochozoa</taxon>
        <taxon>Mollusca</taxon>
        <taxon>Gastropoda</taxon>
        <taxon>Heterobranchia</taxon>
        <taxon>Euthyneura</taxon>
        <taxon>Panpulmonata</taxon>
        <taxon>Hygrophila</taxon>
        <taxon>Lymnaeoidea</taxon>
        <taxon>Planorbidae</taxon>
        <taxon>Biomphalaria</taxon>
    </lineage>
</organism>
<dbReference type="KEGG" id="bgt:106077933"/>
<dbReference type="PANTHER" id="PTHR23227:SF67">
    <property type="entry name" value="CRANIOFACIAL DEVELOPMENT PROTEIN 2-LIKE"/>
    <property type="match status" value="1"/>
</dbReference>
<dbReference type="InterPro" id="IPR005135">
    <property type="entry name" value="Endo/exonuclease/phosphatase"/>
</dbReference>
<dbReference type="Proteomes" id="UP000076420">
    <property type="component" value="Unassembled WGS sequence"/>
</dbReference>